<dbReference type="AlphaFoldDB" id="A0A1I0YIL0"/>
<accession>A0A1I0YIL0</accession>
<sequence>MHDVGAPEFLSVSLRTEILSEAVKQSADLLTQIETGERKLTAELTRAPGSEWRTKVMIREMVRESVATMLARLEAPFDADESRAYVAGCEQKRQSVDNALRTRDWPVAADLGSSAAALAGLDEDTLALPAIAREILIKTRSLLDVALRVEDSCDDPLTLGGAVA</sequence>
<dbReference type="OrthoDB" id="7222937at2"/>
<name>A0A1I0YIL0_9RHOB</name>
<evidence type="ECO:0000313" key="1">
    <source>
        <dbReference type="EMBL" id="SFB13199.1"/>
    </source>
</evidence>
<dbReference type="EMBL" id="FOJU01000005">
    <property type="protein sequence ID" value="SFB13199.1"/>
    <property type="molecule type" value="Genomic_DNA"/>
</dbReference>
<organism evidence="1 2">
    <name type="scientific">Poseidonocella pacifica</name>
    <dbReference type="NCBI Taxonomy" id="871651"/>
    <lineage>
        <taxon>Bacteria</taxon>
        <taxon>Pseudomonadati</taxon>
        <taxon>Pseudomonadota</taxon>
        <taxon>Alphaproteobacteria</taxon>
        <taxon>Rhodobacterales</taxon>
        <taxon>Roseobacteraceae</taxon>
        <taxon>Poseidonocella</taxon>
    </lineage>
</organism>
<dbReference type="Proteomes" id="UP000198796">
    <property type="component" value="Unassembled WGS sequence"/>
</dbReference>
<evidence type="ECO:0000313" key="2">
    <source>
        <dbReference type="Proteomes" id="UP000198796"/>
    </source>
</evidence>
<gene>
    <name evidence="1" type="ORF">SAMN05421688_3147</name>
</gene>
<keyword evidence="2" id="KW-1185">Reference proteome</keyword>
<proteinExistence type="predicted"/>
<protein>
    <submittedName>
        <fullName evidence="1">Uncharacterized protein</fullName>
    </submittedName>
</protein>
<reference evidence="1 2" key="1">
    <citation type="submission" date="2016-10" db="EMBL/GenBank/DDBJ databases">
        <authorList>
            <person name="de Groot N.N."/>
        </authorList>
    </citation>
    <scope>NUCLEOTIDE SEQUENCE [LARGE SCALE GENOMIC DNA]</scope>
    <source>
        <strain evidence="1 2">DSM 29316</strain>
    </source>
</reference>